<sequence length="311" mass="32142">MFVPFISEPRLLRRKGGGGGGKSSSGGGKGSSSSSGGQSGKSSAKSSSSSVKSKSRTSTIKTGSSSTKSSTYGRGSSVPAVIPAGQLFAGRIAGGGTRGQIFGTRTYGSGYPGIAGRGTSGRNFPFIFWPLAWPIAVGGGAATAVYLHNHNEYGDPTNSSRPGGEMAIATFLSLSSPPTYFRVLADNATVLSLIEDLSSNCTSLLSTSSPYYSKTSAPYTDTPQPEQVVQYYRASSIALSVDGYSNTATYAADGTPDSPLPETVDLKLLDCLNQTIALAAPLIDGASIRWSAPNLGAVGVVWVLWWIFGFI</sequence>
<feature type="region of interest" description="Disordered" evidence="1">
    <location>
        <begin position="1"/>
        <end position="75"/>
    </location>
</feature>
<dbReference type="AlphaFoldDB" id="A0A0C2Y7N8"/>
<accession>A0A0C2Y7N8</accession>
<keyword evidence="3" id="KW-1185">Reference proteome</keyword>
<protein>
    <submittedName>
        <fullName evidence="2">Uncharacterized protein</fullName>
    </submittedName>
</protein>
<feature type="compositionally biased region" description="Low complexity" evidence="1">
    <location>
        <begin position="31"/>
        <end position="75"/>
    </location>
</feature>
<evidence type="ECO:0000313" key="2">
    <source>
        <dbReference type="EMBL" id="KIM37037.1"/>
    </source>
</evidence>
<dbReference type="STRING" id="686832.A0A0C2Y7N8"/>
<evidence type="ECO:0000256" key="1">
    <source>
        <dbReference type="SAM" id="MobiDB-lite"/>
    </source>
</evidence>
<name>A0A0C2Y7N8_HEBCY</name>
<organism evidence="2 3">
    <name type="scientific">Hebeloma cylindrosporum</name>
    <dbReference type="NCBI Taxonomy" id="76867"/>
    <lineage>
        <taxon>Eukaryota</taxon>
        <taxon>Fungi</taxon>
        <taxon>Dikarya</taxon>
        <taxon>Basidiomycota</taxon>
        <taxon>Agaricomycotina</taxon>
        <taxon>Agaricomycetes</taxon>
        <taxon>Agaricomycetidae</taxon>
        <taxon>Agaricales</taxon>
        <taxon>Agaricineae</taxon>
        <taxon>Hymenogastraceae</taxon>
        <taxon>Hebeloma</taxon>
    </lineage>
</organism>
<reference evidence="2 3" key="1">
    <citation type="submission" date="2014-04" db="EMBL/GenBank/DDBJ databases">
        <authorList>
            <consortium name="DOE Joint Genome Institute"/>
            <person name="Kuo A."/>
            <person name="Gay G."/>
            <person name="Dore J."/>
            <person name="Kohler A."/>
            <person name="Nagy L.G."/>
            <person name="Floudas D."/>
            <person name="Copeland A."/>
            <person name="Barry K.W."/>
            <person name="Cichocki N."/>
            <person name="Veneault-Fourrey C."/>
            <person name="LaButti K."/>
            <person name="Lindquist E.A."/>
            <person name="Lipzen A."/>
            <person name="Lundell T."/>
            <person name="Morin E."/>
            <person name="Murat C."/>
            <person name="Sun H."/>
            <person name="Tunlid A."/>
            <person name="Henrissat B."/>
            <person name="Grigoriev I.V."/>
            <person name="Hibbett D.S."/>
            <person name="Martin F."/>
            <person name="Nordberg H.P."/>
            <person name="Cantor M.N."/>
            <person name="Hua S.X."/>
        </authorList>
    </citation>
    <scope>NUCLEOTIDE SEQUENCE [LARGE SCALE GENOMIC DNA]</scope>
    <source>
        <strain evidence="3">h7</strain>
    </source>
</reference>
<proteinExistence type="predicted"/>
<dbReference type="EMBL" id="KN831800">
    <property type="protein sequence ID" value="KIM37037.1"/>
    <property type="molecule type" value="Genomic_DNA"/>
</dbReference>
<dbReference type="HOGENOM" id="CLU_057147_1_0_1"/>
<evidence type="ECO:0000313" key="3">
    <source>
        <dbReference type="Proteomes" id="UP000053424"/>
    </source>
</evidence>
<feature type="compositionally biased region" description="Gly residues" evidence="1">
    <location>
        <begin position="17"/>
        <end position="30"/>
    </location>
</feature>
<reference evidence="3" key="2">
    <citation type="submission" date="2015-01" db="EMBL/GenBank/DDBJ databases">
        <title>Evolutionary Origins and Diversification of the Mycorrhizal Mutualists.</title>
        <authorList>
            <consortium name="DOE Joint Genome Institute"/>
            <consortium name="Mycorrhizal Genomics Consortium"/>
            <person name="Kohler A."/>
            <person name="Kuo A."/>
            <person name="Nagy L.G."/>
            <person name="Floudas D."/>
            <person name="Copeland A."/>
            <person name="Barry K.W."/>
            <person name="Cichocki N."/>
            <person name="Veneault-Fourrey C."/>
            <person name="LaButti K."/>
            <person name="Lindquist E.A."/>
            <person name="Lipzen A."/>
            <person name="Lundell T."/>
            <person name="Morin E."/>
            <person name="Murat C."/>
            <person name="Riley R."/>
            <person name="Ohm R."/>
            <person name="Sun H."/>
            <person name="Tunlid A."/>
            <person name="Henrissat B."/>
            <person name="Grigoriev I.V."/>
            <person name="Hibbett D.S."/>
            <person name="Martin F."/>
        </authorList>
    </citation>
    <scope>NUCLEOTIDE SEQUENCE [LARGE SCALE GENOMIC DNA]</scope>
    <source>
        <strain evidence="3">h7</strain>
    </source>
</reference>
<dbReference type="OrthoDB" id="3365917at2759"/>
<gene>
    <name evidence="2" type="ORF">M413DRAFT_448756</name>
</gene>
<dbReference type="Proteomes" id="UP000053424">
    <property type="component" value="Unassembled WGS sequence"/>
</dbReference>